<dbReference type="Pfam" id="PF20772">
    <property type="entry name" value="TACO1_YebC_N"/>
    <property type="match status" value="1"/>
</dbReference>
<evidence type="ECO:0000256" key="2">
    <source>
        <dbReference type="ARBA" id="ARBA00008724"/>
    </source>
</evidence>
<accession>A0A3N4K922</accession>
<evidence type="ECO:0000256" key="1">
    <source>
        <dbReference type="ARBA" id="ARBA00004173"/>
    </source>
</evidence>
<dbReference type="HAMAP" id="MF_00693">
    <property type="entry name" value="Transcrip_reg_TACO1"/>
    <property type="match status" value="1"/>
</dbReference>
<dbReference type="InterPro" id="IPR048300">
    <property type="entry name" value="TACO1_YebC-like_2nd/3rd_dom"/>
</dbReference>
<dbReference type="GO" id="GO:0005739">
    <property type="term" value="C:mitochondrion"/>
    <property type="evidence" value="ECO:0007669"/>
    <property type="project" value="UniProtKB-SubCell"/>
</dbReference>
<evidence type="ECO:0000259" key="4">
    <source>
        <dbReference type="Pfam" id="PF20772"/>
    </source>
</evidence>
<dbReference type="SUPFAM" id="SSF75625">
    <property type="entry name" value="YebC-like"/>
    <property type="match status" value="1"/>
</dbReference>
<comment type="similarity">
    <text evidence="2">Belongs to the TACO1 family.</text>
</comment>
<dbReference type="InterPro" id="IPR017856">
    <property type="entry name" value="Integrase-like_N"/>
</dbReference>
<name>A0A3N4K922_9PEZI</name>
<dbReference type="PANTHER" id="PTHR12532:SF0">
    <property type="entry name" value="TRANSLATIONAL ACTIVATOR OF CYTOCHROME C OXIDASE 1"/>
    <property type="match status" value="1"/>
</dbReference>
<organism evidence="5 6">
    <name type="scientific">Choiromyces venosus 120613-1</name>
    <dbReference type="NCBI Taxonomy" id="1336337"/>
    <lineage>
        <taxon>Eukaryota</taxon>
        <taxon>Fungi</taxon>
        <taxon>Dikarya</taxon>
        <taxon>Ascomycota</taxon>
        <taxon>Pezizomycotina</taxon>
        <taxon>Pezizomycetes</taxon>
        <taxon>Pezizales</taxon>
        <taxon>Tuberaceae</taxon>
        <taxon>Choiromyces</taxon>
    </lineage>
</organism>
<dbReference type="PANTHER" id="PTHR12532">
    <property type="entry name" value="TRANSLATIONAL ACTIVATOR OF CYTOCHROME C OXIDASE 1"/>
    <property type="match status" value="1"/>
</dbReference>
<comment type="subcellular location">
    <subcellularLocation>
        <location evidence="1">Mitochondrion</location>
    </subcellularLocation>
</comment>
<dbReference type="STRING" id="1336337.A0A3N4K922"/>
<protein>
    <submittedName>
        <fullName evidence="5">DUF28-domain-containing protein</fullName>
    </submittedName>
</protein>
<dbReference type="InterPro" id="IPR026564">
    <property type="entry name" value="Transcrip_reg_TACO1-like_dom3"/>
</dbReference>
<sequence>HFGFTKTIDTPTMQTLSRLILRSQLISSLKPIGLTTTRSPVCTRTCTAFFSSSSLLQSGHNRWSKIRHDKGKNDANRGAEFSKLSQEICTAVKSGGAGPDNLRLTAALATAKKVGMSKDKMEAAVKRGQGVSASGAALESVQIECMGPGSVALIIECQTDNKLGCLADVKVILRKNGATVTPTSYLFARKGIIRLSPGDNSYDTLLESSLEIDGTEDVNEIGPEEKGAKVEMEVTTDPAKTVAVADGLKSQLTGVEILKSSIGWVPNEETLVSVDDEKALEALIKLINTLEEMSDVSEVYTNIK</sequence>
<feature type="domain" description="TACO1/YebC-like N-terminal" evidence="4">
    <location>
        <begin position="61"/>
        <end position="130"/>
    </location>
</feature>
<dbReference type="Gene3D" id="1.10.10.200">
    <property type="match status" value="1"/>
</dbReference>
<dbReference type="InterPro" id="IPR049083">
    <property type="entry name" value="TACO1_YebC_N"/>
</dbReference>
<gene>
    <name evidence="5" type="ORF">L873DRAFT_1662151</name>
</gene>
<keyword evidence="6" id="KW-1185">Reference proteome</keyword>
<dbReference type="InterPro" id="IPR002876">
    <property type="entry name" value="Transcrip_reg_TACO1-like"/>
</dbReference>
<dbReference type="Proteomes" id="UP000276215">
    <property type="component" value="Unassembled WGS sequence"/>
</dbReference>
<dbReference type="EMBL" id="ML120352">
    <property type="protein sequence ID" value="RPB05849.1"/>
    <property type="molecule type" value="Genomic_DNA"/>
</dbReference>
<proteinExistence type="inferred from homology"/>
<dbReference type="OrthoDB" id="2017544at2759"/>
<evidence type="ECO:0000313" key="5">
    <source>
        <dbReference type="EMBL" id="RPB05849.1"/>
    </source>
</evidence>
<reference evidence="5 6" key="1">
    <citation type="journal article" date="2018" name="Nat. Ecol. Evol.">
        <title>Pezizomycetes genomes reveal the molecular basis of ectomycorrhizal truffle lifestyle.</title>
        <authorList>
            <person name="Murat C."/>
            <person name="Payen T."/>
            <person name="Noel B."/>
            <person name="Kuo A."/>
            <person name="Morin E."/>
            <person name="Chen J."/>
            <person name="Kohler A."/>
            <person name="Krizsan K."/>
            <person name="Balestrini R."/>
            <person name="Da Silva C."/>
            <person name="Montanini B."/>
            <person name="Hainaut M."/>
            <person name="Levati E."/>
            <person name="Barry K.W."/>
            <person name="Belfiori B."/>
            <person name="Cichocki N."/>
            <person name="Clum A."/>
            <person name="Dockter R.B."/>
            <person name="Fauchery L."/>
            <person name="Guy J."/>
            <person name="Iotti M."/>
            <person name="Le Tacon F."/>
            <person name="Lindquist E.A."/>
            <person name="Lipzen A."/>
            <person name="Malagnac F."/>
            <person name="Mello A."/>
            <person name="Molinier V."/>
            <person name="Miyauchi S."/>
            <person name="Poulain J."/>
            <person name="Riccioni C."/>
            <person name="Rubini A."/>
            <person name="Sitrit Y."/>
            <person name="Splivallo R."/>
            <person name="Traeger S."/>
            <person name="Wang M."/>
            <person name="Zifcakova L."/>
            <person name="Wipf D."/>
            <person name="Zambonelli A."/>
            <person name="Paolocci F."/>
            <person name="Nowrousian M."/>
            <person name="Ottonello S."/>
            <person name="Baldrian P."/>
            <person name="Spatafora J.W."/>
            <person name="Henrissat B."/>
            <person name="Nagy L.G."/>
            <person name="Aury J.M."/>
            <person name="Wincker P."/>
            <person name="Grigoriev I.V."/>
            <person name="Bonfante P."/>
            <person name="Martin F.M."/>
        </authorList>
    </citation>
    <scope>NUCLEOTIDE SEQUENCE [LARGE SCALE GENOMIC DNA]</scope>
    <source>
        <strain evidence="5 6">120613-1</strain>
    </source>
</reference>
<dbReference type="AlphaFoldDB" id="A0A3N4K922"/>
<dbReference type="FunFam" id="1.10.10.200:FF:000002">
    <property type="entry name" value="Probable transcriptional regulatory protein CLM62_37755"/>
    <property type="match status" value="1"/>
</dbReference>
<feature type="domain" description="TACO1/YebC-like second and third" evidence="3">
    <location>
        <begin position="139"/>
        <end position="303"/>
    </location>
</feature>
<dbReference type="InterPro" id="IPR029072">
    <property type="entry name" value="YebC-like"/>
</dbReference>
<feature type="non-terminal residue" evidence="5">
    <location>
        <position position="1"/>
    </location>
</feature>
<evidence type="ECO:0000313" key="6">
    <source>
        <dbReference type="Proteomes" id="UP000276215"/>
    </source>
</evidence>
<dbReference type="Pfam" id="PF01709">
    <property type="entry name" value="Transcrip_reg"/>
    <property type="match status" value="1"/>
</dbReference>
<evidence type="ECO:0000259" key="3">
    <source>
        <dbReference type="Pfam" id="PF01709"/>
    </source>
</evidence>
<dbReference type="Gene3D" id="3.30.70.980">
    <property type="match status" value="2"/>
</dbReference>